<accession>A0A1L9RAH9</accession>
<evidence type="ECO:0000256" key="1">
    <source>
        <dbReference type="ARBA" id="ARBA00004141"/>
    </source>
</evidence>
<proteinExistence type="predicted"/>
<dbReference type="VEuPathDB" id="FungiDB:ASPWEDRAFT_745352"/>
<organism evidence="6 7">
    <name type="scientific">Aspergillus wentii DTO 134E9</name>
    <dbReference type="NCBI Taxonomy" id="1073089"/>
    <lineage>
        <taxon>Eukaryota</taxon>
        <taxon>Fungi</taxon>
        <taxon>Dikarya</taxon>
        <taxon>Ascomycota</taxon>
        <taxon>Pezizomycotina</taxon>
        <taxon>Eurotiomycetes</taxon>
        <taxon>Eurotiomycetidae</taxon>
        <taxon>Eurotiales</taxon>
        <taxon>Aspergillaceae</taxon>
        <taxon>Aspergillus</taxon>
        <taxon>Aspergillus subgen. Cremei</taxon>
    </lineage>
</organism>
<evidence type="ECO:0000256" key="3">
    <source>
        <dbReference type="ARBA" id="ARBA00022989"/>
    </source>
</evidence>
<dbReference type="GO" id="GO:0016020">
    <property type="term" value="C:membrane"/>
    <property type="evidence" value="ECO:0007669"/>
    <property type="project" value="UniProtKB-SubCell"/>
</dbReference>
<dbReference type="PANTHER" id="PTHR31465:SF13">
    <property type="entry name" value="RTA1 DOMAIN PROTEIN-RELATED"/>
    <property type="match status" value="1"/>
</dbReference>
<evidence type="ECO:0000313" key="6">
    <source>
        <dbReference type="EMBL" id="OJJ31908.1"/>
    </source>
</evidence>
<comment type="subcellular location">
    <subcellularLocation>
        <location evidence="1">Membrane</location>
        <topology evidence="1">Multi-pass membrane protein</topology>
    </subcellularLocation>
</comment>
<dbReference type="RefSeq" id="XP_040685585.1">
    <property type="nucleotide sequence ID" value="XM_040839489.1"/>
</dbReference>
<feature type="transmembrane region" description="Helical" evidence="5">
    <location>
        <begin position="37"/>
        <end position="57"/>
    </location>
</feature>
<evidence type="ECO:0000313" key="7">
    <source>
        <dbReference type="Proteomes" id="UP000184383"/>
    </source>
</evidence>
<dbReference type="PANTHER" id="PTHR31465">
    <property type="entry name" value="PROTEIN RTA1-RELATED"/>
    <property type="match status" value="1"/>
</dbReference>
<evidence type="ECO:0000256" key="4">
    <source>
        <dbReference type="ARBA" id="ARBA00023136"/>
    </source>
</evidence>
<protein>
    <recommendedName>
        <fullName evidence="8">RTA1 domain protein</fullName>
    </recommendedName>
</protein>
<reference evidence="7" key="1">
    <citation type="journal article" date="2017" name="Genome Biol.">
        <title>Comparative genomics reveals high biological diversity and specific adaptations in the industrially and medically important fungal genus Aspergillus.</title>
        <authorList>
            <person name="de Vries R.P."/>
            <person name="Riley R."/>
            <person name="Wiebenga A."/>
            <person name="Aguilar-Osorio G."/>
            <person name="Amillis S."/>
            <person name="Uchima C.A."/>
            <person name="Anderluh G."/>
            <person name="Asadollahi M."/>
            <person name="Askin M."/>
            <person name="Barry K."/>
            <person name="Battaglia E."/>
            <person name="Bayram O."/>
            <person name="Benocci T."/>
            <person name="Braus-Stromeyer S.A."/>
            <person name="Caldana C."/>
            <person name="Canovas D."/>
            <person name="Cerqueira G.C."/>
            <person name="Chen F."/>
            <person name="Chen W."/>
            <person name="Choi C."/>
            <person name="Clum A."/>
            <person name="Dos Santos R.A."/>
            <person name="Damasio A.R."/>
            <person name="Diallinas G."/>
            <person name="Emri T."/>
            <person name="Fekete E."/>
            <person name="Flipphi M."/>
            <person name="Freyberg S."/>
            <person name="Gallo A."/>
            <person name="Gournas C."/>
            <person name="Habgood R."/>
            <person name="Hainaut M."/>
            <person name="Harispe M.L."/>
            <person name="Henrissat B."/>
            <person name="Hilden K.S."/>
            <person name="Hope R."/>
            <person name="Hossain A."/>
            <person name="Karabika E."/>
            <person name="Karaffa L."/>
            <person name="Karanyi Z."/>
            <person name="Krasevec N."/>
            <person name="Kuo A."/>
            <person name="Kusch H."/>
            <person name="LaButti K."/>
            <person name="Lagendijk E.L."/>
            <person name="Lapidus A."/>
            <person name="Levasseur A."/>
            <person name="Lindquist E."/>
            <person name="Lipzen A."/>
            <person name="Logrieco A.F."/>
            <person name="MacCabe A."/>
            <person name="Maekelae M.R."/>
            <person name="Malavazi I."/>
            <person name="Melin P."/>
            <person name="Meyer V."/>
            <person name="Mielnichuk N."/>
            <person name="Miskei M."/>
            <person name="Molnar A.P."/>
            <person name="Mule G."/>
            <person name="Ngan C.Y."/>
            <person name="Orejas M."/>
            <person name="Orosz E."/>
            <person name="Ouedraogo J.P."/>
            <person name="Overkamp K.M."/>
            <person name="Park H.-S."/>
            <person name="Perrone G."/>
            <person name="Piumi F."/>
            <person name="Punt P.J."/>
            <person name="Ram A.F."/>
            <person name="Ramon A."/>
            <person name="Rauscher S."/>
            <person name="Record E."/>
            <person name="Riano-Pachon D.M."/>
            <person name="Robert V."/>
            <person name="Roehrig J."/>
            <person name="Ruller R."/>
            <person name="Salamov A."/>
            <person name="Salih N.S."/>
            <person name="Samson R.A."/>
            <person name="Sandor E."/>
            <person name="Sanguinetti M."/>
            <person name="Schuetze T."/>
            <person name="Sepcic K."/>
            <person name="Shelest E."/>
            <person name="Sherlock G."/>
            <person name="Sophianopoulou V."/>
            <person name="Squina F.M."/>
            <person name="Sun H."/>
            <person name="Susca A."/>
            <person name="Todd R.B."/>
            <person name="Tsang A."/>
            <person name="Unkles S.E."/>
            <person name="van de Wiele N."/>
            <person name="van Rossen-Uffink D."/>
            <person name="Oliveira J.V."/>
            <person name="Vesth T.C."/>
            <person name="Visser J."/>
            <person name="Yu J.-H."/>
            <person name="Zhou M."/>
            <person name="Andersen M.R."/>
            <person name="Archer D.B."/>
            <person name="Baker S.E."/>
            <person name="Benoit I."/>
            <person name="Brakhage A.A."/>
            <person name="Braus G.H."/>
            <person name="Fischer R."/>
            <person name="Frisvad J.C."/>
            <person name="Goldman G.H."/>
            <person name="Houbraken J."/>
            <person name="Oakley B."/>
            <person name="Pocsi I."/>
            <person name="Scazzocchio C."/>
            <person name="Seiboth B."/>
            <person name="vanKuyk P.A."/>
            <person name="Wortman J."/>
            <person name="Dyer P.S."/>
            <person name="Grigoriev I.V."/>
        </authorList>
    </citation>
    <scope>NUCLEOTIDE SEQUENCE [LARGE SCALE GENOMIC DNA]</scope>
    <source>
        <strain evidence="7">DTO 134E9</strain>
    </source>
</reference>
<feature type="transmembrane region" description="Helical" evidence="5">
    <location>
        <begin position="12"/>
        <end position="30"/>
    </location>
</feature>
<evidence type="ECO:0000256" key="2">
    <source>
        <dbReference type="ARBA" id="ARBA00022692"/>
    </source>
</evidence>
<feature type="transmembrane region" description="Helical" evidence="5">
    <location>
        <begin position="147"/>
        <end position="169"/>
    </location>
</feature>
<feature type="transmembrane region" description="Helical" evidence="5">
    <location>
        <begin position="69"/>
        <end position="90"/>
    </location>
</feature>
<dbReference type="Proteomes" id="UP000184383">
    <property type="component" value="Unassembled WGS sequence"/>
</dbReference>
<dbReference type="EMBL" id="KV878215">
    <property type="protein sequence ID" value="OJJ31908.1"/>
    <property type="molecule type" value="Genomic_DNA"/>
</dbReference>
<dbReference type="AlphaFoldDB" id="A0A1L9RAH9"/>
<name>A0A1L9RAH9_ASPWE</name>
<dbReference type="GeneID" id="63755337"/>
<sequence>MSSLYPYTPSHVLPVVFAILVGISLLLHVYQNKRYSFWRVTFFMVWGSIVYLTGWILRAIASYHPSNLNLYIAQTIFIYAGPPIYSAAAYNLVGRLMHYLPMFAPLNPNRVVYFFIYLGILAESLTAAGAARMAASDSDMSKLKSGGTLLSVAIVLQAVVESLLVAMVFSLHRRCIKMGMIPPNVRTVIYTLYGTSTFVLLRCIFRAIESFTTYTTTTCTSTCASILHHEWYIYALEAAPMVIFTYWLNLLHPGRYLPSTRERYLDVDGETERLGPGWMDRRSVWETFVDPFDLMGLMKGKSNKDEFWLRVDEWRICDDGFARGTGSNVKRGGYQKEVV</sequence>
<evidence type="ECO:0000256" key="5">
    <source>
        <dbReference type="SAM" id="Phobius"/>
    </source>
</evidence>
<dbReference type="OrthoDB" id="3358017at2759"/>
<gene>
    <name evidence="6" type="ORF">ASPWEDRAFT_745352</name>
</gene>
<keyword evidence="2 5" id="KW-0812">Transmembrane</keyword>
<keyword evidence="3 5" id="KW-1133">Transmembrane helix</keyword>
<keyword evidence="7" id="KW-1185">Reference proteome</keyword>
<keyword evidence="4 5" id="KW-0472">Membrane</keyword>
<dbReference type="InterPro" id="IPR007568">
    <property type="entry name" value="RTA1"/>
</dbReference>
<evidence type="ECO:0008006" key="8">
    <source>
        <dbReference type="Google" id="ProtNLM"/>
    </source>
</evidence>
<dbReference type="Pfam" id="PF04479">
    <property type="entry name" value="RTA1"/>
    <property type="match status" value="1"/>
</dbReference>
<feature type="transmembrane region" description="Helical" evidence="5">
    <location>
        <begin position="111"/>
        <end position="135"/>
    </location>
</feature>